<protein>
    <submittedName>
        <fullName evidence="1">Uncharacterized protein</fullName>
    </submittedName>
</protein>
<keyword evidence="2" id="KW-1185">Reference proteome</keyword>
<name>A0AAV2N6S8_9HYME</name>
<dbReference type="Proteomes" id="UP001497644">
    <property type="component" value="Chromosome 10"/>
</dbReference>
<sequence>MSRYSKNVSFEYPLRRSSRPSSSIGRVRVSIFMPNIFKASLLEKKPWSTLGITCTSFIHPFIGRSVSSPFLFQGHDYPRTGLRQSHRQTTKRNFAISRRRDGYDHAKGNGLADFTSKRRNAPARKVARITQDRDFRDEEERVDSLTRLDIDIEAQSYRIRVGDRDLDKL</sequence>
<organism evidence="1 2">
    <name type="scientific">Lasius platythorax</name>
    <dbReference type="NCBI Taxonomy" id="488582"/>
    <lineage>
        <taxon>Eukaryota</taxon>
        <taxon>Metazoa</taxon>
        <taxon>Ecdysozoa</taxon>
        <taxon>Arthropoda</taxon>
        <taxon>Hexapoda</taxon>
        <taxon>Insecta</taxon>
        <taxon>Pterygota</taxon>
        <taxon>Neoptera</taxon>
        <taxon>Endopterygota</taxon>
        <taxon>Hymenoptera</taxon>
        <taxon>Apocrita</taxon>
        <taxon>Aculeata</taxon>
        <taxon>Formicoidea</taxon>
        <taxon>Formicidae</taxon>
        <taxon>Formicinae</taxon>
        <taxon>Lasius</taxon>
        <taxon>Lasius</taxon>
    </lineage>
</organism>
<evidence type="ECO:0000313" key="2">
    <source>
        <dbReference type="Proteomes" id="UP001497644"/>
    </source>
</evidence>
<dbReference type="AlphaFoldDB" id="A0AAV2N6S8"/>
<evidence type="ECO:0000313" key="1">
    <source>
        <dbReference type="EMBL" id="CAL1675397.1"/>
    </source>
</evidence>
<dbReference type="EMBL" id="OZ034833">
    <property type="protein sequence ID" value="CAL1675397.1"/>
    <property type="molecule type" value="Genomic_DNA"/>
</dbReference>
<gene>
    <name evidence="1" type="ORF">LPLAT_LOCUS1817</name>
</gene>
<accession>A0AAV2N6S8</accession>
<proteinExistence type="predicted"/>
<reference evidence="1" key="1">
    <citation type="submission" date="2024-04" db="EMBL/GenBank/DDBJ databases">
        <authorList>
            <consortium name="Molecular Ecology Group"/>
        </authorList>
    </citation>
    <scope>NUCLEOTIDE SEQUENCE</scope>
</reference>